<name>A0AAN8X5F4_HALRR</name>
<comment type="subcellular location">
    <subcellularLocation>
        <location evidence="1">Membrane</location>
        <topology evidence="1">Multi-pass membrane protein</topology>
    </subcellularLocation>
</comment>
<feature type="transmembrane region" description="Helical" evidence="7">
    <location>
        <begin position="12"/>
        <end position="36"/>
    </location>
</feature>
<dbReference type="AlphaFoldDB" id="A0AAN8X5F4"/>
<dbReference type="InterPro" id="IPR001594">
    <property type="entry name" value="Palmitoyltrfase_DHHC"/>
</dbReference>
<evidence type="ECO:0000259" key="9">
    <source>
        <dbReference type="Pfam" id="PF01529"/>
    </source>
</evidence>
<evidence type="ECO:0000256" key="6">
    <source>
        <dbReference type="ARBA" id="ARBA00023315"/>
    </source>
</evidence>
<dbReference type="Pfam" id="PF01529">
    <property type="entry name" value="DHHC"/>
    <property type="match status" value="1"/>
</dbReference>
<dbReference type="PROSITE" id="PS50216">
    <property type="entry name" value="DHHC"/>
    <property type="match status" value="1"/>
</dbReference>
<comment type="catalytic activity">
    <reaction evidence="7">
        <text>L-cysteinyl-[protein] + hexadecanoyl-CoA = S-hexadecanoyl-L-cysteinyl-[protein] + CoA</text>
        <dbReference type="Rhea" id="RHEA:36683"/>
        <dbReference type="Rhea" id="RHEA-COMP:10131"/>
        <dbReference type="Rhea" id="RHEA-COMP:11032"/>
        <dbReference type="ChEBI" id="CHEBI:29950"/>
        <dbReference type="ChEBI" id="CHEBI:57287"/>
        <dbReference type="ChEBI" id="CHEBI:57379"/>
        <dbReference type="ChEBI" id="CHEBI:74151"/>
        <dbReference type="EC" id="2.3.1.225"/>
    </reaction>
</comment>
<dbReference type="GO" id="GO:0016020">
    <property type="term" value="C:membrane"/>
    <property type="evidence" value="ECO:0007669"/>
    <property type="project" value="UniProtKB-SubCell"/>
</dbReference>
<proteinExistence type="inferred from homology"/>
<gene>
    <name evidence="10" type="primary">ZDHHC6</name>
    <name evidence="10" type="ORF">SK128_011294</name>
</gene>
<dbReference type="PANTHER" id="PTHR12246">
    <property type="entry name" value="PALMITOYLTRANSFERASE ZDHHC16"/>
    <property type="match status" value="1"/>
</dbReference>
<keyword evidence="4 7" id="KW-1133">Transmembrane helix</keyword>
<organism evidence="10 11">
    <name type="scientific">Halocaridina rubra</name>
    <name type="common">Hawaiian red shrimp</name>
    <dbReference type="NCBI Taxonomy" id="373956"/>
    <lineage>
        <taxon>Eukaryota</taxon>
        <taxon>Metazoa</taxon>
        <taxon>Ecdysozoa</taxon>
        <taxon>Arthropoda</taxon>
        <taxon>Crustacea</taxon>
        <taxon>Multicrustacea</taxon>
        <taxon>Malacostraca</taxon>
        <taxon>Eumalacostraca</taxon>
        <taxon>Eucarida</taxon>
        <taxon>Decapoda</taxon>
        <taxon>Pleocyemata</taxon>
        <taxon>Caridea</taxon>
        <taxon>Atyoidea</taxon>
        <taxon>Atyidae</taxon>
        <taxon>Halocaridina</taxon>
    </lineage>
</organism>
<reference evidence="10 11" key="1">
    <citation type="submission" date="2023-11" db="EMBL/GenBank/DDBJ databases">
        <title>Halocaridina rubra genome assembly.</title>
        <authorList>
            <person name="Smith C."/>
        </authorList>
    </citation>
    <scope>NUCLEOTIDE SEQUENCE [LARGE SCALE GENOMIC DNA]</scope>
    <source>
        <strain evidence="10">EP-1</strain>
        <tissue evidence="10">Whole</tissue>
    </source>
</reference>
<keyword evidence="2 7" id="KW-0808">Transferase</keyword>
<comment type="similarity">
    <text evidence="7">Belongs to the DHHC palmitoyltransferase family.</text>
</comment>
<dbReference type="GO" id="GO:0019706">
    <property type="term" value="F:protein-cysteine S-palmitoyltransferase activity"/>
    <property type="evidence" value="ECO:0007669"/>
    <property type="project" value="UniProtKB-EC"/>
</dbReference>
<keyword evidence="11" id="KW-1185">Reference proteome</keyword>
<keyword evidence="6 7" id="KW-0012">Acyltransferase</keyword>
<protein>
    <recommendedName>
        <fullName evidence="7">Palmitoyltransferase</fullName>
        <ecNumber evidence="7">2.3.1.225</ecNumber>
    </recommendedName>
</protein>
<evidence type="ECO:0000256" key="3">
    <source>
        <dbReference type="ARBA" id="ARBA00022692"/>
    </source>
</evidence>
<dbReference type="EC" id="2.3.1.225" evidence="7"/>
<keyword evidence="5 7" id="KW-0472">Membrane</keyword>
<feature type="domain" description="Palmitoyltransferase DHHC" evidence="9">
    <location>
        <begin position="86"/>
        <end position="221"/>
    </location>
</feature>
<evidence type="ECO:0000256" key="4">
    <source>
        <dbReference type="ARBA" id="ARBA00022989"/>
    </source>
</evidence>
<feature type="transmembrane region" description="Helical" evidence="7">
    <location>
        <begin position="137"/>
        <end position="160"/>
    </location>
</feature>
<keyword evidence="3 7" id="KW-0812">Transmembrane</keyword>
<sequence length="409" mass="46866">MCFGPFKRVCHWGPLIALGIIKSVTFATVSCLTQWWPSHLSLGGTLYFYSFMSSALLTLYFFLQAMYTGPGTLSLGWKPEKENEKQFLQYCGTCEGYKAPRAHHCRKCGLCVMKMDHHCPWINNCVGHKNHGSFTLFLFWAVVGCSQATVVLASSIYHAIHRTWYIYYGSGKEPIIYMSLWGMVLCMFVLGLAIGVVLAVGMLLYCQLRAILRNRTGIEDWILEKAIHRRGSTEKLFVYPYDLGRWSNFCQVLNIWGETCGDGIVWPVREGCHQYTLTIEQLAQKAEKRARSREYQIVEKFSGWWFPCTKGFGVCCHPPCTDEPRISLQPGEEVVVTRWKKYWLYGERIDPTEGTKSTSATRHRGWFPRRCAVQIMSIENEIDIPNLSRPVAPAGQCKQDRTAETKKRQ</sequence>
<evidence type="ECO:0000256" key="8">
    <source>
        <dbReference type="SAM" id="MobiDB-lite"/>
    </source>
</evidence>
<evidence type="ECO:0000256" key="1">
    <source>
        <dbReference type="ARBA" id="ARBA00004141"/>
    </source>
</evidence>
<dbReference type="Proteomes" id="UP001381693">
    <property type="component" value="Unassembled WGS sequence"/>
</dbReference>
<feature type="transmembrane region" description="Helical" evidence="7">
    <location>
        <begin position="180"/>
        <end position="205"/>
    </location>
</feature>
<comment type="caution">
    <text evidence="10">The sequence shown here is derived from an EMBL/GenBank/DDBJ whole genome shotgun (WGS) entry which is preliminary data.</text>
</comment>
<feature type="transmembrane region" description="Helical" evidence="7">
    <location>
        <begin position="42"/>
        <end position="63"/>
    </location>
</feature>
<feature type="region of interest" description="Disordered" evidence="8">
    <location>
        <begin position="387"/>
        <end position="409"/>
    </location>
</feature>
<evidence type="ECO:0000313" key="11">
    <source>
        <dbReference type="Proteomes" id="UP001381693"/>
    </source>
</evidence>
<evidence type="ECO:0000256" key="2">
    <source>
        <dbReference type="ARBA" id="ARBA00022679"/>
    </source>
</evidence>
<dbReference type="EMBL" id="JAXCGZ010009623">
    <property type="protein sequence ID" value="KAK7076556.1"/>
    <property type="molecule type" value="Genomic_DNA"/>
</dbReference>
<evidence type="ECO:0000256" key="7">
    <source>
        <dbReference type="RuleBase" id="RU079119"/>
    </source>
</evidence>
<evidence type="ECO:0000313" key="10">
    <source>
        <dbReference type="EMBL" id="KAK7076556.1"/>
    </source>
</evidence>
<comment type="domain">
    <text evidence="7">The DHHC domain is required for palmitoyltransferase activity.</text>
</comment>
<accession>A0AAN8X5F4</accession>
<evidence type="ECO:0000256" key="5">
    <source>
        <dbReference type="ARBA" id="ARBA00023136"/>
    </source>
</evidence>
<dbReference type="InterPro" id="IPR039859">
    <property type="entry name" value="PFA4/ZDH16/20/ERF2-like"/>
</dbReference>
<feature type="compositionally biased region" description="Basic and acidic residues" evidence="8">
    <location>
        <begin position="398"/>
        <end position="409"/>
    </location>
</feature>